<feature type="compositionally biased region" description="Low complexity" evidence="9">
    <location>
        <begin position="401"/>
        <end position="414"/>
    </location>
</feature>
<feature type="region of interest" description="Disordered" evidence="9">
    <location>
        <begin position="1"/>
        <end position="424"/>
    </location>
</feature>
<organism evidence="11 12">
    <name type="scientific">Crucibulum laeve</name>
    <dbReference type="NCBI Taxonomy" id="68775"/>
    <lineage>
        <taxon>Eukaryota</taxon>
        <taxon>Fungi</taxon>
        <taxon>Dikarya</taxon>
        <taxon>Basidiomycota</taxon>
        <taxon>Agaricomycotina</taxon>
        <taxon>Agaricomycetes</taxon>
        <taxon>Agaricomycetidae</taxon>
        <taxon>Agaricales</taxon>
        <taxon>Agaricineae</taxon>
        <taxon>Nidulariaceae</taxon>
        <taxon>Crucibulum</taxon>
    </lineage>
</organism>
<evidence type="ECO:0000256" key="2">
    <source>
        <dbReference type="ARBA" id="ARBA00022692"/>
    </source>
</evidence>
<feature type="region of interest" description="Disordered" evidence="9">
    <location>
        <begin position="590"/>
        <end position="626"/>
    </location>
</feature>
<evidence type="ECO:0000256" key="3">
    <source>
        <dbReference type="ARBA" id="ARBA00022723"/>
    </source>
</evidence>
<comment type="subcellular location">
    <subcellularLocation>
        <location evidence="1">Membrane</location>
        <topology evidence="1">Single-pass membrane protein</topology>
    </subcellularLocation>
</comment>
<feature type="compositionally biased region" description="Pro residues" evidence="9">
    <location>
        <begin position="223"/>
        <end position="251"/>
    </location>
</feature>
<proteinExistence type="predicted"/>
<feature type="compositionally biased region" description="Low complexity" evidence="9">
    <location>
        <begin position="111"/>
        <end position="120"/>
    </location>
</feature>
<sequence length="1039" mass="108612">MGQSSSKSQRAQESSFASRRPSPPVDSSVNADVTADSVETRAGTTTEAQIEVPRSRSRRTSIRKSILNFVKPGSRTRVSSAPTAPNISTRKSWRDSRRWSKAPPDLHPPESFSSNAAAGPSNPPSPSAAAISEKGKEPERENPSPAPPSIMADRPSTPFPPTLAETASSSSTHDVSQNIGAWLSGQSSIADTTPHDEIEIGSVQQDEVPTIVEPVVEPEPHVEPQPQPQPQAQPAPAPTPAAPSRQFPPPGTLVVVQGIVHTTDVARPNPTPVPIPAPVSTSLSTETDATPRTPTNAFATLSSRASSTPPATSIERSGSSGRTRNRLSALLRSRPSSAVIPDTTPTGSPALGPSPLSSETLEPSAIPASDTPHSISDSESTDDTSNTGITTPSAEPESVHDPAAASSADPNANNEDMNDTPALPSISSNSIDVLGTLLSVAAAATAASLLTGSSEPILSSGLAHSAAANRPVPGPNLNDMSAAGRAERMRQAWSAIRERLGLRSNPATTSPNEGNPTRQLQDTRELMLQEMARAFNVGLGLGGNVAPTPGAPNSAANVTDPAVEEPAVLPEEGSFERFLVDLQTDLRTALSPEQQESPSNDDSTANEATPGADNDGDTSYGDAPILHDDLFVPSQSEDTQPPPQLLAQDQDVAPVHSHGSDDEMPNLQDVSDSSDDDTESEQSEADAAAPLEPASIQPGPSTNVTNRIDASGRINWWRLYRFPAIAAPRAPTSPVSPGTSAPTATPFGNIYPTTNIPAQDLPITEPSEPASPTMPPLEALPQSTQPAAAGNEVPTPTPAPADAPPANTVIPVIVVGLQSVNAWGPEGLAGDDPAALFGADPADFEDAEGDAFGNQNNQGTPGRGRARGWQSRAANAIRNLRPGRRRGVPQLGGGPASRTFLIYVIGGYYPPDHTIVTGGPNSFESFEALLELAEILGQVKAPTVSKEEIEKSGLEIIKPAQLEQHEKSGKIASNCVDRCLICLDDYDPEDDIRVMTCRHGFHKVCVDKWLETGRNNCPACRSTGVSTGSPSHIPTTNEA</sequence>
<dbReference type="GO" id="GO:0008270">
    <property type="term" value="F:zinc ion binding"/>
    <property type="evidence" value="ECO:0007669"/>
    <property type="project" value="UniProtKB-KW"/>
</dbReference>
<keyword evidence="7" id="KW-0472">Membrane</keyword>
<feature type="compositionally biased region" description="Polar residues" evidence="9">
    <location>
        <begin position="279"/>
        <end position="298"/>
    </location>
</feature>
<feature type="compositionally biased region" description="Polar residues" evidence="9">
    <location>
        <begin position="698"/>
        <end position="707"/>
    </location>
</feature>
<evidence type="ECO:0000256" key="7">
    <source>
        <dbReference type="ARBA" id="ARBA00023136"/>
    </source>
</evidence>
<feature type="region of interest" description="Disordered" evidence="9">
    <location>
        <begin position="467"/>
        <end position="486"/>
    </location>
</feature>
<dbReference type="PANTHER" id="PTHR47168">
    <property type="entry name" value="RING ZINC FINGER DOMAIN SUPERFAMILY PROTEIN-RELATED"/>
    <property type="match status" value="1"/>
</dbReference>
<evidence type="ECO:0000313" key="11">
    <source>
        <dbReference type="EMBL" id="TFK38964.1"/>
    </source>
</evidence>
<evidence type="ECO:0000256" key="8">
    <source>
        <dbReference type="PROSITE-ProRule" id="PRU00175"/>
    </source>
</evidence>
<dbReference type="SUPFAM" id="SSF57850">
    <property type="entry name" value="RING/U-box"/>
    <property type="match status" value="1"/>
</dbReference>
<keyword evidence="3" id="KW-0479">Metal-binding</keyword>
<dbReference type="Proteomes" id="UP000308652">
    <property type="component" value="Unassembled WGS sequence"/>
</dbReference>
<dbReference type="OrthoDB" id="8062037at2759"/>
<dbReference type="SMART" id="SM00184">
    <property type="entry name" value="RING"/>
    <property type="match status" value="1"/>
</dbReference>
<dbReference type="InterPro" id="IPR013083">
    <property type="entry name" value="Znf_RING/FYVE/PHD"/>
</dbReference>
<dbReference type="Gene3D" id="3.30.40.10">
    <property type="entry name" value="Zinc/RING finger domain, C3HC4 (zinc finger)"/>
    <property type="match status" value="1"/>
</dbReference>
<feature type="compositionally biased region" description="Polar residues" evidence="9">
    <location>
        <begin position="591"/>
        <end position="607"/>
    </location>
</feature>
<dbReference type="AlphaFoldDB" id="A0A5C3M0Q7"/>
<dbReference type="PROSITE" id="PS50089">
    <property type="entry name" value="ZF_RING_2"/>
    <property type="match status" value="1"/>
</dbReference>
<feature type="compositionally biased region" description="Polar residues" evidence="9">
    <location>
        <begin position="733"/>
        <end position="743"/>
    </location>
</feature>
<feature type="compositionally biased region" description="Low complexity" evidence="9">
    <location>
        <begin position="299"/>
        <end position="313"/>
    </location>
</feature>
<dbReference type="EMBL" id="ML213601">
    <property type="protein sequence ID" value="TFK38964.1"/>
    <property type="molecule type" value="Genomic_DNA"/>
</dbReference>
<keyword evidence="2" id="KW-0812">Transmembrane</keyword>
<keyword evidence="12" id="KW-1185">Reference proteome</keyword>
<dbReference type="GO" id="GO:0016020">
    <property type="term" value="C:membrane"/>
    <property type="evidence" value="ECO:0007669"/>
    <property type="project" value="UniProtKB-SubCell"/>
</dbReference>
<feature type="compositionally biased region" description="Basic and acidic residues" evidence="9">
    <location>
        <begin position="133"/>
        <end position="142"/>
    </location>
</feature>
<dbReference type="InterPro" id="IPR051653">
    <property type="entry name" value="E3_ligase_sorting_rcpt"/>
</dbReference>
<evidence type="ECO:0000256" key="1">
    <source>
        <dbReference type="ARBA" id="ARBA00004167"/>
    </source>
</evidence>
<feature type="domain" description="RING-type" evidence="10">
    <location>
        <begin position="979"/>
        <end position="1021"/>
    </location>
</feature>
<evidence type="ECO:0000256" key="4">
    <source>
        <dbReference type="ARBA" id="ARBA00022771"/>
    </source>
</evidence>
<feature type="compositionally biased region" description="Low complexity" evidence="9">
    <location>
        <begin position="374"/>
        <end position="387"/>
    </location>
</feature>
<feature type="compositionally biased region" description="Low complexity" evidence="9">
    <location>
        <begin position="1"/>
        <end position="29"/>
    </location>
</feature>
<dbReference type="InterPro" id="IPR001841">
    <property type="entry name" value="Znf_RING"/>
</dbReference>
<feature type="region of interest" description="Disordered" evidence="9">
    <location>
        <begin position="728"/>
        <end position="804"/>
    </location>
</feature>
<dbReference type="FunFam" id="3.30.40.10:FF:000728">
    <property type="entry name" value="Unplaced genomic scaffold supercont1.4, whole genome shotgun sequence"/>
    <property type="match status" value="1"/>
</dbReference>
<keyword evidence="4 8" id="KW-0863">Zinc-finger</keyword>
<evidence type="ECO:0000313" key="12">
    <source>
        <dbReference type="Proteomes" id="UP000308652"/>
    </source>
</evidence>
<evidence type="ECO:0000256" key="9">
    <source>
        <dbReference type="SAM" id="MobiDB-lite"/>
    </source>
</evidence>
<dbReference type="Pfam" id="PF13639">
    <property type="entry name" value="zf-RING_2"/>
    <property type="match status" value="1"/>
</dbReference>
<feature type="compositionally biased region" description="Polar residues" evidence="9">
    <location>
        <begin position="76"/>
        <end position="87"/>
    </location>
</feature>
<dbReference type="STRING" id="68775.A0A5C3M0Q7"/>
<feature type="compositionally biased region" description="Acidic residues" evidence="9">
    <location>
        <begin position="672"/>
        <end position="684"/>
    </location>
</feature>
<keyword evidence="5" id="KW-0862">Zinc</keyword>
<name>A0A5C3M0Q7_9AGAR</name>
<keyword evidence="6" id="KW-1133">Transmembrane helix</keyword>
<feature type="compositionally biased region" description="Low complexity" evidence="9">
    <location>
        <begin position="326"/>
        <end position="364"/>
    </location>
</feature>
<dbReference type="PANTHER" id="PTHR47168:SF1">
    <property type="entry name" value="OS02G0798600 PROTEIN"/>
    <property type="match status" value="1"/>
</dbReference>
<feature type="compositionally biased region" description="Polar residues" evidence="9">
    <location>
        <begin position="165"/>
        <end position="191"/>
    </location>
</feature>
<reference evidence="11 12" key="1">
    <citation type="journal article" date="2019" name="Nat. Ecol. Evol.">
        <title>Megaphylogeny resolves global patterns of mushroom evolution.</title>
        <authorList>
            <person name="Varga T."/>
            <person name="Krizsan K."/>
            <person name="Foldi C."/>
            <person name="Dima B."/>
            <person name="Sanchez-Garcia M."/>
            <person name="Sanchez-Ramirez S."/>
            <person name="Szollosi G.J."/>
            <person name="Szarkandi J.G."/>
            <person name="Papp V."/>
            <person name="Albert L."/>
            <person name="Andreopoulos W."/>
            <person name="Angelini C."/>
            <person name="Antonin V."/>
            <person name="Barry K.W."/>
            <person name="Bougher N.L."/>
            <person name="Buchanan P."/>
            <person name="Buyck B."/>
            <person name="Bense V."/>
            <person name="Catcheside P."/>
            <person name="Chovatia M."/>
            <person name="Cooper J."/>
            <person name="Damon W."/>
            <person name="Desjardin D."/>
            <person name="Finy P."/>
            <person name="Geml J."/>
            <person name="Haridas S."/>
            <person name="Hughes K."/>
            <person name="Justo A."/>
            <person name="Karasinski D."/>
            <person name="Kautmanova I."/>
            <person name="Kiss B."/>
            <person name="Kocsube S."/>
            <person name="Kotiranta H."/>
            <person name="LaButti K.M."/>
            <person name="Lechner B.E."/>
            <person name="Liimatainen K."/>
            <person name="Lipzen A."/>
            <person name="Lukacs Z."/>
            <person name="Mihaltcheva S."/>
            <person name="Morgado L.N."/>
            <person name="Niskanen T."/>
            <person name="Noordeloos M.E."/>
            <person name="Ohm R.A."/>
            <person name="Ortiz-Santana B."/>
            <person name="Ovrebo C."/>
            <person name="Racz N."/>
            <person name="Riley R."/>
            <person name="Savchenko A."/>
            <person name="Shiryaev A."/>
            <person name="Soop K."/>
            <person name="Spirin V."/>
            <person name="Szebenyi C."/>
            <person name="Tomsovsky M."/>
            <person name="Tulloss R.E."/>
            <person name="Uehling J."/>
            <person name="Grigoriev I.V."/>
            <person name="Vagvolgyi C."/>
            <person name="Papp T."/>
            <person name="Martin F.M."/>
            <person name="Miettinen O."/>
            <person name="Hibbett D.S."/>
            <person name="Nagy L.G."/>
        </authorList>
    </citation>
    <scope>NUCLEOTIDE SEQUENCE [LARGE SCALE GENOMIC DNA]</scope>
    <source>
        <strain evidence="11 12">CBS 166.37</strain>
    </source>
</reference>
<accession>A0A5C3M0Q7</accession>
<gene>
    <name evidence="11" type="ORF">BDQ12DRAFT_682787</name>
</gene>
<feature type="region of interest" description="Disordered" evidence="9">
    <location>
        <begin position="652"/>
        <end position="707"/>
    </location>
</feature>
<dbReference type="CDD" id="cd16454">
    <property type="entry name" value="RING-H2_PA-TM-RING"/>
    <property type="match status" value="1"/>
</dbReference>
<evidence type="ECO:0000256" key="6">
    <source>
        <dbReference type="ARBA" id="ARBA00022989"/>
    </source>
</evidence>
<protein>
    <recommendedName>
        <fullName evidence="10">RING-type domain-containing protein</fullName>
    </recommendedName>
</protein>
<evidence type="ECO:0000259" key="10">
    <source>
        <dbReference type="PROSITE" id="PS50089"/>
    </source>
</evidence>
<evidence type="ECO:0000256" key="5">
    <source>
        <dbReference type="ARBA" id="ARBA00022833"/>
    </source>
</evidence>